<feature type="domain" description="Transglycosylase SLT" evidence="2">
    <location>
        <begin position="38"/>
        <end position="162"/>
    </location>
</feature>
<feature type="signal peptide" evidence="1">
    <location>
        <begin position="1"/>
        <end position="16"/>
    </location>
</feature>
<evidence type="ECO:0000313" key="3">
    <source>
        <dbReference type="EMBL" id="MFM0637372.1"/>
    </source>
</evidence>
<dbReference type="InterPro" id="IPR023346">
    <property type="entry name" value="Lysozyme-like_dom_sf"/>
</dbReference>
<comment type="caution">
    <text evidence="3">The sequence shown here is derived from an EMBL/GenBank/DDBJ whole genome shotgun (WGS) entry which is preliminary data.</text>
</comment>
<dbReference type="InterPro" id="IPR008258">
    <property type="entry name" value="Transglycosylase_SLT_dom_1"/>
</dbReference>
<name>A0ABW9DRT8_9BURK</name>
<gene>
    <name evidence="3" type="ORF">PQQ63_11780</name>
</gene>
<dbReference type="SUPFAM" id="SSF53955">
    <property type="entry name" value="Lysozyme-like"/>
    <property type="match status" value="1"/>
</dbReference>
<keyword evidence="1" id="KW-0732">Signal</keyword>
<dbReference type="EMBL" id="JAQQCF010000008">
    <property type="protein sequence ID" value="MFM0637372.1"/>
    <property type="molecule type" value="Genomic_DNA"/>
</dbReference>
<dbReference type="RefSeq" id="WP_408223842.1">
    <property type="nucleotide sequence ID" value="NZ_JAQQCF010000008.1"/>
</dbReference>
<dbReference type="Gene3D" id="1.10.530.10">
    <property type="match status" value="1"/>
</dbReference>
<sequence>MLLLAALLPGSIASGAVTDAAGATQTNRRVGFTQLAHDCAPNVDPYTLSALVRTESGFNPFAIGVVGAHLERQPASLAEALATVRELETLGYSYSVGLSQVNNRNFAKYGETAATLFEPCRNLRAGAEILSECFSRSSRASFDQQAALRAALSCYYSGNFTTGFSTGYVRQVLVNARRDALHGGIEPIPVVRDAKEPPRANAFYRPGQSAPQSVAVSVQSSLAQPQFKPVSDMKRSAPSCHAHPLVTVCRGLSAAQIRALCVRCLDSH</sequence>
<keyword evidence="4" id="KW-1185">Reference proteome</keyword>
<evidence type="ECO:0000313" key="4">
    <source>
        <dbReference type="Proteomes" id="UP001629432"/>
    </source>
</evidence>
<accession>A0ABW9DRT8</accession>
<dbReference type="Pfam" id="PF01464">
    <property type="entry name" value="SLT"/>
    <property type="match status" value="1"/>
</dbReference>
<proteinExistence type="predicted"/>
<feature type="chain" id="PRO_5046127978" evidence="1">
    <location>
        <begin position="17"/>
        <end position="268"/>
    </location>
</feature>
<organism evidence="3 4">
    <name type="scientific">Paraburkholderia metrosideri</name>
    <dbReference type="NCBI Taxonomy" id="580937"/>
    <lineage>
        <taxon>Bacteria</taxon>
        <taxon>Pseudomonadati</taxon>
        <taxon>Pseudomonadota</taxon>
        <taxon>Betaproteobacteria</taxon>
        <taxon>Burkholderiales</taxon>
        <taxon>Burkholderiaceae</taxon>
        <taxon>Paraburkholderia</taxon>
    </lineage>
</organism>
<protein>
    <submittedName>
        <fullName evidence="3">Lytic transglycosylase domain-containing protein</fullName>
    </submittedName>
</protein>
<dbReference type="Proteomes" id="UP001629432">
    <property type="component" value="Unassembled WGS sequence"/>
</dbReference>
<evidence type="ECO:0000259" key="2">
    <source>
        <dbReference type="Pfam" id="PF01464"/>
    </source>
</evidence>
<evidence type="ECO:0000256" key="1">
    <source>
        <dbReference type="SAM" id="SignalP"/>
    </source>
</evidence>
<reference evidence="3 4" key="1">
    <citation type="journal article" date="2024" name="Chem. Sci.">
        <title>Discovery of megapolipeptins by genome mining of a Burkholderiales bacteria collection.</title>
        <authorList>
            <person name="Paulo B.S."/>
            <person name="Recchia M.J.J."/>
            <person name="Lee S."/>
            <person name="Fergusson C.H."/>
            <person name="Romanowski S.B."/>
            <person name="Hernandez A."/>
            <person name="Krull N."/>
            <person name="Liu D.Y."/>
            <person name="Cavanagh H."/>
            <person name="Bos A."/>
            <person name="Gray C.A."/>
            <person name="Murphy B.T."/>
            <person name="Linington R.G."/>
            <person name="Eustaquio A.S."/>
        </authorList>
    </citation>
    <scope>NUCLEOTIDE SEQUENCE [LARGE SCALE GENOMIC DNA]</scope>
    <source>
        <strain evidence="3 4">RL17-338-BIC-A</strain>
    </source>
</reference>
<dbReference type="CDD" id="cd16892">
    <property type="entry name" value="LT_VirB1-like"/>
    <property type="match status" value="1"/>
</dbReference>